<dbReference type="InterPro" id="IPR019188">
    <property type="entry name" value="SNAPC1"/>
</dbReference>
<dbReference type="Pfam" id="PF09808">
    <property type="entry name" value="SNAPC1"/>
    <property type="match status" value="1"/>
</dbReference>
<accession>A0AAD8GRD2</accession>
<keyword evidence="1" id="KW-0472">Membrane</keyword>
<dbReference type="PANTHER" id="PTHR15131">
    <property type="entry name" value="SMALL NUCLEAR RNA ACTIVATING COMPLEX, POLYPEPTIDE 1"/>
    <property type="match status" value="1"/>
</dbReference>
<organism evidence="2 3">
    <name type="scientific">Heracleum sosnowskyi</name>
    <dbReference type="NCBI Taxonomy" id="360622"/>
    <lineage>
        <taxon>Eukaryota</taxon>
        <taxon>Viridiplantae</taxon>
        <taxon>Streptophyta</taxon>
        <taxon>Embryophyta</taxon>
        <taxon>Tracheophyta</taxon>
        <taxon>Spermatophyta</taxon>
        <taxon>Magnoliopsida</taxon>
        <taxon>eudicotyledons</taxon>
        <taxon>Gunneridae</taxon>
        <taxon>Pentapetalae</taxon>
        <taxon>asterids</taxon>
        <taxon>campanulids</taxon>
        <taxon>Apiales</taxon>
        <taxon>Apiaceae</taxon>
        <taxon>Apioideae</taxon>
        <taxon>apioid superclade</taxon>
        <taxon>Tordylieae</taxon>
        <taxon>Tordyliinae</taxon>
        <taxon>Heracleum</taxon>
    </lineage>
</organism>
<dbReference type="PANTHER" id="PTHR15131:SF3">
    <property type="entry name" value="SNRNA-ACTIVATING PROTEIN COMPLEX SUBUNIT 1"/>
    <property type="match status" value="1"/>
</dbReference>
<gene>
    <name evidence="2" type="ORF">POM88_052117</name>
</gene>
<evidence type="ECO:0000313" key="2">
    <source>
        <dbReference type="EMBL" id="KAK1353752.1"/>
    </source>
</evidence>
<dbReference type="Proteomes" id="UP001237642">
    <property type="component" value="Unassembled WGS sequence"/>
</dbReference>
<name>A0AAD8GRD2_9APIA</name>
<sequence>MRQDLQLTLVVSCNLSTLIALVMWWLMHLCLPDLEGFIVFTVFTRLNRTSHYFRIYISLGELRRLRKLVVDSKKENVNVAPALVNRMLERNMFLFGAVDLKESSVTEKMKELRAKEDATIRIAQKKLFENSQIEHFIHMDLGIELDVYHLKKMSTDYERVKKLAVKESCNLGQQQDTIHSELDHSPNEGDDDNYQLEEDGIDDDFAMELEQDLIHNEGDSEDELVMEL</sequence>
<dbReference type="GO" id="GO:0042795">
    <property type="term" value="P:snRNA transcription by RNA polymerase II"/>
    <property type="evidence" value="ECO:0007669"/>
    <property type="project" value="TreeGrafter"/>
</dbReference>
<feature type="transmembrane region" description="Helical" evidence="1">
    <location>
        <begin position="7"/>
        <end position="27"/>
    </location>
</feature>
<dbReference type="GO" id="GO:0043565">
    <property type="term" value="F:sequence-specific DNA binding"/>
    <property type="evidence" value="ECO:0007669"/>
    <property type="project" value="TreeGrafter"/>
</dbReference>
<keyword evidence="1" id="KW-1133">Transmembrane helix</keyword>
<evidence type="ECO:0000256" key="1">
    <source>
        <dbReference type="SAM" id="Phobius"/>
    </source>
</evidence>
<reference evidence="2" key="2">
    <citation type="submission" date="2023-05" db="EMBL/GenBank/DDBJ databases">
        <authorList>
            <person name="Schelkunov M.I."/>
        </authorList>
    </citation>
    <scope>NUCLEOTIDE SEQUENCE</scope>
    <source>
        <strain evidence="2">Hsosn_3</strain>
        <tissue evidence="2">Leaf</tissue>
    </source>
</reference>
<keyword evidence="1" id="KW-0812">Transmembrane</keyword>
<evidence type="ECO:0000313" key="3">
    <source>
        <dbReference type="Proteomes" id="UP001237642"/>
    </source>
</evidence>
<dbReference type="GO" id="GO:0019185">
    <property type="term" value="C:snRNA-activating protein complex"/>
    <property type="evidence" value="ECO:0007669"/>
    <property type="project" value="TreeGrafter"/>
</dbReference>
<dbReference type="EMBL" id="JAUIZM010000012">
    <property type="protein sequence ID" value="KAK1353752.1"/>
    <property type="molecule type" value="Genomic_DNA"/>
</dbReference>
<protein>
    <submittedName>
        <fullName evidence="2">Small nuclear RNA activating complex (SNAPc), subunit SNAP43</fullName>
    </submittedName>
</protein>
<proteinExistence type="predicted"/>
<dbReference type="AlphaFoldDB" id="A0AAD8GRD2"/>
<dbReference type="GO" id="GO:0042796">
    <property type="term" value="P:snRNA transcription by RNA polymerase III"/>
    <property type="evidence" value="ECO:0007669"/>
    <property type="project" value="TreeGrafter"/>
</dbReference>
<keyword evidence="3" id="KW-1185">Reference proteome</keyword>
<comment type="caution">
    <text evidence="2">The sequence shown here is derived from an EMBL/GenBank/DDBJ whole genome shotgun (WGS) entry which is preliminary data.</text>
</comment>
<reference evidence="2" key="1">
    <citation type="submission" date="2023-02" db="EMBL/GenBank/DDBJ databases">
        <title>Genome of toxic invasive species Heracleum sosnowskyi carries increased number of genes despite the absence of recent whole-genome duplications.</title>
        <authorList>
            <person name="Schelkunov M."/>
            <person name="Shtratnikova V."/>
            <person name="Makarenko M."/>
            <person name="Klepikova A."/>
            <person name="Omelchenko D."/>
            <person name="Novikova G."/>
            <person name="Obukhova E."/>
            <person name="Bogdanov V."/>
            <person name="Penin A."/>
            <person name="Logacheva M."/>
        </authorList>
    </citation>
    <scope>NUCLEOTIDE SEQUENCE</scope>
    <source>
        <strain evidence="2">Hsosn_3</strain>
        <tissue evidence="2">Leaf</tissue>
    </source>
</reference>